<gene>
    <name evidence="1" type="ORF">AWN68_13055</name>
</gene>
<comment type="caution">
    <text evidence="1">The sequence shown here is derived from an EMBL/GenBank/DDBJ whole genome shotgun (WGS) entry which is preliminary data.</text>
</comment>
<protein>
    <recommendedName>
        <fullName evidence="3">PorV/PorQ family protein</fullName>
    </recommendedName>
</protein>
<organism evidence="1 2">
    <name type="scientific">Roseivirga echinicomitans</name>
    <dbReference type="NCBI Taxonomy" id="296218"/>
    <lineage>
        <taxon>Bacteria</taxon>
        <taxon>Pseudomonadati</taxon>
        <taxon>Bacteroidota</taxon>
        <taxon>Cytophagia</taxon>
        <taxon>Cytophagales</taxon>
        <taxon>Roseivirgaceae</taxon>
        <taxon>Roseivirga</taxon>
    </lineage>
</organism>
<accession>A0A150XVI1</accession>
<sequence length="276" mass="30376">MYFQFVKIIYAILIIFYLSLKVSAQQASRAPIGPRALSMGGVSSVFHDSWSIFNNPAGVTDIKQLTALLAYKTIFDFIPFNTVSAGVAMPTGIGSFSFSVFRFGDDVFNSQMASLSIAQKTGIIRLGLKLNYLQYNIEGFGSKSTLLSDIGVVADLTPQLRFGAHIYNFTQSSISADNREKVPTVISLGMAYSPKEDIVLAIEGEKDIDLEPDLKLGLEYQAIEKVKVRTGFSTLTNTHSFGGGLQLNRFGLDYGIRIDRKLGHTHNFGLTFQINE</sequence>
<reference evidence="1 2" key="1">
    <citation type="submission" date="2016-01" db="EMBL/GenBank/DDBJ databases">
        <title>Genome sequencing of Roseivirga echinicomitans KMM 6058.</title>
        <authorList>
            <person name="Selvaratnam C."/>
            <person name="Thevarajoo S."/>
            <person name="Goh K.M."/>
            <person name="Ee R."/>
            <person name="Chan K.-G."/>
            <person name="Chong C.S."/>
        </authorList>
    </citation>
    <scope>NUCLEOTIDE SEQUENCE [LARGE SCALE GENOMIC DNA]</scope>
    <source>
        <strain evidence="1 2">KMM 6058</strain>
    </source>
</reference>
<name>A0A150XVI1_9BACT</name>
<dbReference type="Gene3D" id="2.40.160.60">
    <property type="entry name" value="Outer membrane protein transport protein (OMPP1/FadL/TodX)"/>
    <property type="match status" value="1"/>
</dbReference>
<evidence type="ECO:0000313" key="1">
    <source>
        <dbReference type="EMBL" id="KYG82713.1"/>
    </source>
</evidence>
<dbReference type="EMBL" id="LRDB01000002">
    <property type="protein sequence ID" value="KYG82713.1"/>
    <property type="molecule type" value="Genomic_DNA"/>
</dbReference>
<keyword evidence="2" id="KW-1185">Reference proteome</keyword>
<evidence type="ECO:0008006" key="3">
    <source>
        <dbReference type="Google" id="ProtNLM"/>
    </source>
</evidence>
<dbReference type="Proteomes" id="UP000075615">
    <property type="component" value="Unassembled WGS sequence"/>
</dbReference>
<proteinExistence type="predicted"/>
<dbReference type="SUPFAM" id="SSF56935">
    <property type="entry name" value="Porins"/>
    <property type="match status" value="1"/>
</dbReference>
<evidence type="ECO:0000313" key="2">
    <source>
        <dbReference type="Proteomes" id="UP000075615"/>
    </source>
</evidence>
<dbReference type="STRING" id="296218.AWN68_13055"/>
<dbReference type="AlphaFoldDB" id="A0A150XVI1"/>